<dbReference type="InterPro" id="IPR021747">
    <property type="entry name" value="DUF3313"/>
</dbReference>
<protein>
    <submittedName>
        <fullName evidence="1">Uncharacterized protein</fullName>
    </submittedName>
</protein>
<accession>X1CT88</accession>
<name>X1CT88_9ZZZZ</name>
<dbReference type="EMBL" id="BART01016890">
    <property type="protein sequence ID" value="GAG87441.1"/>
    <property type="molecule type" value="Genomic_DNA"/>
</dbReference>
<dbReference type="Pfam" id="PF11769">
    <property type="entry name" value="DUF3313"/>
    <property type="match status" value="1"/>
</dbReference>
<comment type="caution">
    <text evidence="1">The sequence shown here is derived from an EMBL/GenBank/DDBJ whole genome shotgun (WGS) entry which is preliminary data.</text>
</comment>
<evidence type="ECO:0000313" key="1">
    <source>
        <dbReference type="EMBL" id="GAG87441.1"/>
    </source>
</evidence>
<dbReference type="AlphaFoldDB" id="X1CT88"/>
<feature type="non-terminal residue" evidence="1">
    <location>
        <position position="143"/>
    </location>
</feature>
<organism evidence="1">
    <name type="scientific">marine sediment metagenome</name>
    <dbReference type="NCBI Taxonomy" id="412755"/>
    <lineage>
        <taxon>unclassified sequences</taxon>
        <taxon>metagenomes</taxon>
        <taxon>ecological metagenomes</taxon>
    </lineage>
</organism>
<sequence>MASFSTLSKDKWEFPEYTVEGLKRVPNPESLTVVYAEPGANLTQYKRVYITEPLVAFKKNWQRDQNRTVGTSISTSDMDRGKKAVAELFMDVFTKELENGGYQLTQERAEDVLIVKPAILDLDINAPDSMNATMGRSYSRIAG</sequence>
<gene>
    <name evidence="1" type="ORF">S01H4_32338</name>
</gene>
<proteinExistence type="predicted"/>
<reference evidence="1" key="1">
    <citation type="journal article" date="2014" name="Front. Microbiol.">
        <title>High frequency of phylogenetically diverse reductive dehalogenase-homologous genes in deep subseafloor sedimentary metagenomes.</title>
        <authorList>
            <person name="Kawai M."/>
            <person name="Futagami T."/>
            <person name="Toyoda A."/>
            <person name="Takaki Y."/>
            <person name="Nishi S."/>
            <person name="Hori S."/>
            <person name="Arai W."/>
            <person name="Tsubouchi T."/>
            <person name="Morono Y."/>
            <person name="Uchiyama I."/>
            <person name="Ito T."/>
            <person name="Fujiyama A."/>
            <person name="Inagaki F."/>
            <person name="Takami H."/>
        </authorList>
    </citation>
    <scope>NUCLEOTIDE SEQUENCE</scope>
    <source>
        <strain evidence="1">Expedition CK06-06</strain>
    </source>
</reference>